<keyword evidence="4" id="KW-0378">Hydrolase</keyword>
<dbReference type="Proteomes" id="UP000284841">
    <property type="component" value="Unassembled WGS sequence"/>
</dbReference>
<dbReference type="CDD" id="cd07025">
    <property type="entry name" value="Peptidase_S66"/>
    <property type="match status" value="1"/>
</dbReference>
<dbReference type="EMBL" id="QRMS01000003">
    <property type="protein sequence ID" value="RHJ87101.1"/>
    <property type="molecule type" value="Genomic_DNA"/>
</dbReference>
<dbReference type="GeneID" id="83002962"/>
<evidence type="ECO:0000259" key="7">
    <source>
        <dbReference type="Pfam" id="PF02016"/>
    </source>
</evidence>
<dbReference type="OrthoDB" id="9807329at2"/>
<evidence type="ECO:0000259" key="8">
    <source>
        <dbReference type="Pfam" id="PF17676"/>
    </source>
</evidence>
<dbReference type="Gene3D" id="3.50.30.60">
    <property type="entry name" value="LD-carboxypeptidase A C-terminal domain-like"/>
    <property type="match status" value="1"/>
</dbReference>
<feature type="domain" description="LD-carboxypeptidase C-terminal" evidence="8">
    <location>
        <begin position="178"/>
        <end position="292"/>
    </location>
</feature>
<name>A0A415E0H1_9FIRM</name>
<evidence type="ECO:0000256" key="3">
    <source>
        <dbReference type="ARBA" id="ARBA00022670"/>
    </source>
</evidence>
<dbReference type="Pfam" id="PF02016">
    <property type="entry name" value="Peptidase_S66"/>
    <property type="match status" value="1"/>
</dbReference>
<dbReference type="PANTHER" id="PTHR30237">
    <property type="entry name" value="MURAMOYLTETRAPEPTIDE CARBOXYPEPTIDASE"/>
    <property type="match status" value="1"/>
</dbReference>
<feature type="domain" description="LD-carboxypeptidase N-terminal" evidence="7">
    <location>
        <begin position="13"/>
        <end position="130"/>
    </location>
</feature>
<dbReference type="GO" id="GO:0006508">
    <property type="term" value="P:proteolysis"/>
    <property type="evidence" value="ECO:0007669"/>
    <property type="project" value="UniProtKB-KW"/>
</dbReference>
<keyword evidence="3" id="KW-0645">Protease</keyword>
<dbReference type="InterPro" id="IPR003507">
    <property type="entry name" value="S66_fam"/>
</dbReference>
<feature type="active site" description="Charge relay system" evidence="6">
    <location>
        <position position="209"/>
    </location>
</feature>
<reference evidence="9 10" key="1">
    <citation type="submission" date="2018-08" db="EMBL/GenBank/DDBJ databases">
        <title>A genome reference for cultivated species of the human gut microbiota.</title>
        <authorList>
            <person name="Zou Y."/>
            <person name="Xue W."/>
            <person name="Luo G."/>
        </authorList>
    </citation>
    <scope>NUCLEOTIDE SEQUENCE [LARGE SCALE GENOMIC DNA]</scope>
    <source>
        <strain evidence="9 10">AM07-24</strain>
    </source>
</reference>
<evidence type="ECO:0000313" key="10">
    <source>
        <dbReference type="Proteomes" id="UP000284841"/>
    </source>
</evidence>
<dbReference type="PANTHER" id="PTHR30237:SF2">
    <property type="entry name" value="MUREIN TETRAPEPTIDE CARBOXYPEPTIDASE"/>
    <property type="match status" value="1"/>
</dbReference>
<evidence type="ECO:0000256" key="6">
    <source>
        <dbReference type="PIRSR" id="PIRSR028757-1"/>
    </source>
</evidence>
<dbReference type="InterPro" id="IPR040921">
    <property type="entry name" value="Peptidase_S66C"/>
</dbReference>
<dbReference type="STRING" id="1776384.GCA_900086585_00551"/>
<evidence type="ECO:0000256" key="1">
    <source>
        <dbReference type="ARBA" id="ARBA00010233"/>
    </source>
</evidence>
<dbReference type="RefSeq" id="WP_067533555.1">
    <property type="nucleotide sequence ID" value="NZ_AP025567.1"/>
</dbReference>
<accession>A0A415E0H1</accession>
<sequence length="306" mass="33822">MKYPNKLNKGDTVGLICPCSAIKTERIGQCVKAMEDLGYIVKTADNLDTDYAGYMAGSGKVRGEWINKMFADPEVKAIFCIRGGDGGSRAMEYLDYEVIKNNPKIFVGYSDVTSMHLAITQNCGFVTFHGPMVSSNIVDDFDDDTKKSLYEAINADGAYEFKNPKGFALEVLHEGRASGKLIGGNLSLLSASIGTPYEVDTKGNILFIEEVLEQMSKIEKWTYHLRNSGKLRECSGIILGQFTHCENKECPEYDVIKCLTDIFEGLDIPVMYNIQSGHGNPMMTLPMGAVCSMDTASKKITFEVER</sequence>
<dbReference type="InterPro" id="IPR027478">
    <property type="entry name" value="LdcA_N"/>
</dbReference>
<dbReference type="AlphaFoldDB" id="A0A415E0H1"/>
<dbReference type="InterPro" id="IPR029062">
    <property type="entry name" value="Class_I_gatase-like"/>
</dbReference>
<gene>
    <name evidence="9" type="ORF">DW099_10360</name>
</gene>
<dbReference type="GO" id="GO:0004180">
    <property type="term" value="F:carboxypeptidase activity"/>
    <property type="evidence" value="ECO:0007669"/>
    <property type="project" value="UniProtKB-KW"/>
</dbReference>
<keyword evidence="2 9" id="KW-0121">Carboxypeptidase</keyword>
<dbReference type="PIRSF" id="PIRSF028757">
    <property type="entry name" value="LD-carboxypeptidase"/>
    <property type="match status" value="1"/>
</dbReference>
<proteinExistence type="inferred from homology"/>
<evidence type="ECO:0000313" key="9">
    <source>
        <dbReference type="EMBL" id="RHJ87101.1"/>
    </source>
</evidence>
<dbReference type="SUPFAM" id="SSF141986">
    <property type="entry name" value="LD-carboxypeptidase A C-terminal domain-like"/>
    <property type="match status" value="1"/>
</dbReference>
<dbReference type="InterPro" id="IPR040449">
    <property type="entry name" value="Peptidase_S66_N"/>
</dbReference>
<dbReference type="GO" id="GO:0008236">
    <property type="term" value="F:serine-type peptidase activity"/>
    <property type="evidence" value="ECO:0007669"/>
    <property type="project" value="UniProtKB-KW"/>
</dbReference>
<comment type="similarity">
    <text evidence="1">Belongs to the peptidase S66 family.</text>
</comment>
<evidence type="ECO:0000256" key="4">
    <source>
        <dbReference type="ARBA" id="ARBA00022801"/>
    </source>
</evidence>
<comment type="caution">
    <text evidence="9">The sequence shown here is derived from an EMBL/GenBank/DDBJ whole genome shotgun (WGS) entry which is preliminary data.</text>
</comment>
<dbReference type="SUPFAM" id="SSF52317">
    <property type="entry name" value="Class I glutamine amidotransferase-like"/>
    <property type="match status" value="1"/>
</dbReference>
<dbReference type="Pfam" id="PF17676">
    <property type="entry name" value="Peptidase_S66C"/>
    <property type="match status" value="1"/>
</dbReference>
<evidence type="ECO:0000256" key="2">
    <source>
        <dbReference type="ARBA" id="ARBA00022645"/>
    </source>
</evidence>
<evidence type="ECO:0000256" key="5">
    <source>
        <dbReference type="ARBA" id="ARBA00022825"/>
    </source>
</evidence>
<keyword evidence="5" id="KW-0720">Serine protease</keyword>
<dbReference type="InterPro" id="IPR027461">
    <property type="entry name" value="Carboxypeptidase_A_C_sf"/>
</dbReference>
<protein>
    <submittedName>
        <fullName evidence="9">LD-carboxypeptidase</fullName>
    </submittedName>
</protein>
<dbReference type="Gene3D" id="3.40.50.10740">
    <property type="entry name" value="Class I glutamine amidotransferase-like"/>
    <property type="match status" value="1"/>
</dbReference>
<organism evidence="9 10">
    <name type="scientific">Emergencia timonensis</name>
    <dbReference type="NCBI Taxonomy" id="1776384"/>
    <lineage>
        <taxon>Bacteria</taxon>
        <taxon>Bacillati</taxon>
        <taxon>Bacillota</taxon>
        <taxon>Clostridia</taxon>
        <taxon>Peptostreptococcales</taxon>
        <taxon>Anaerovoracaceae</taxon>
        <taxon>Emergencia</taxon>
    </lineage>
</organism>
<feature type="active site" description="Charge relay system" evidence="6">
    <location>
        <position position="278"/>
    </location>
</feature>
<feature type="active site" description="Nucleophile" evidence="6">
    <location>
        <position position="110"/>
    </location>
</feature>
<keyword evidence="10" id="KW-1185">Reference proteome</keyword>